<comment type="caution">
    <text evidence="5">The sequence shown here is derived from an EMBL/GenBank/DDBJ whole genome shotgun (WGS) entry which is preliminary data.</text>
</comment>
<name>A0A644WIR8_9ZZZZ</name>
<evidence type="ECO:0000256" key="1">
    <source>
        <dbReference type="ARBA" id="ARBA00022553"/>
    </source>
</evidence>
<sequence>MKKVVCIGDDLKFNQLVTNYFSENQIRVITQNGNVKAEQVHSLESDVLLIDLSSPNEKIKYLLAKQIREMSDIPVLFTSSKKNDDITLKSINFRLADFIRKPVDMVEMVARMNRLITSTSKFNNMNKLKFGEAILLLCEQTIEYKEKRIHLSRMETKILYKLYQHRNEYIERNTLVCKIWEITDYKLRKGTFGNILCKIRKKIKCIEGICIDTQISSKIKLIIPE</sequence>
<dbReference type="InterPro" id="IPR011006">
    <property type="entry name" value="CheY-like_superfamily"/>
</dbReference>
<dbReference type="SMART" id="SM00448">
    <property type="entry name" value="REC"/>
    <property type="match status" value="1"/>
</dbReference>
<dbReference type="PANTHER" id="PTHR48111">
    <property type="entry name" value="REGULATOR OF RPOS"/>
    <property type="match status" value="1"/>
</dbReference>
<dbReference type="Gene3D" id="3.40.50.2300">
    <property type="match status" value="1"/>
</dbReference>
<evidence type="ECO:0000256" key="2">
    <source>
        <dbReference type="ARBA" id="ARBA00023012"/>
    </source>
</evidence>
<keyword evidence="3" id="KW-0238">DNA-binding</keyword>
<proteinExistence type="predicted"/>
<dbReference type="SUPFAM" id="SSF46894">
    <property type="entry name" value="C-terminal effector domain of the bipartite response regulators"/>
    <property type="match status" value="1"/>
</dbReference>
<dbReference type="SUPFAM" id="SSF52172">
    <property type="entry name" value="CheY-like"/>
    <property type="match status" value="1"/>
</dbReference>
<dbReference type="AlphaFoldDB" id="A0A644WIR8"/>
<dbReference type="Gene3D" id="1.10.10.10">
    <property type="entry name" value="Winged helix-like DNA-binding domain superfamily/Winged helix DNA-binding domain"/>
    <property type="match status" value="1"/>
</dbReference>
<dbReference type="GO" id="GO:0006355">
    <property type="term" value="P:regulation of DNA-templated transcription"/>
    <property type="evidence" value="ECO:0007669"/>
    <property type="project" value="InterPro"/>
</dbReference>
<accession>A0A644WIR8</accession>
<dbReference type="InterPro" id="IPR016032">
    <property type="entry name" value="Sig_transdc_resp-reg_C-effctor"/>
</dbReference>
<keyword evidence="2" id="KW-0902">Two-component regulatory system</keyword>
<keyword evidence="1" id="KW-0597">Phosphoprotein</keyword>
<dbReference type="GO" id="GO:0000156">
    <property type="term" value="F:phosphorelay response regulator activity"/>
    <property type="evidence" value="ECO:0007669"/>
    <property type="project" value="TreeGrafter"/>
</dbReference>
<evidence type="ECO:0000313" key="5">
    <source>
        <dbReference type="EMBL" id="MPM03766.1"/>
    </source>
</evidence>
<dbReference type="InterPro" id="IPR036388">
    <property type="entry name" value="WH-like_DNA-bd_sf"/>
</dbReference>
<dbReference type="GO" id="GO:0032993">
    <property type="term" value="C:protein-DNA complex"/>
    <property type="evidence" value="ECO:0007669"/>
    <property type="project" value="TreeGrafter"/>
</dbReference>
<dbReference type="InterPro" id="IPR039420">
    <property type="entry name" value="WalR-like"/>
</dbReference>
<dbReference type="EMBL" id="VSSQ01000980">
    <property type="protein sequence ID" value="MPM03766.1"/>
    <property type="molecule type" value="Genomic_DNA"/>
</dbReference>
<dbReference type="InterPro" id="IPR001789">
    <property type="entry name" value="Sig_transdc_resp-reg_receiver"/>
</dbReference>
<protein>
    <submittedName>
        <fullName evidence="5">Response regulator SaeR</fullName>
    </submittedName>
</protein>
<organism evidence="5">
    <name type="scientific">bioreactor metagenome</name>
    <dbReference type="NCBI Taxonomy" id="1076179"/>
    <lineage>
        <taxon>unclassified sequences</taxon>
        <taxon>metagenomes</taxon>
        <taxon>ecological metagenomes</taxon>
    </lineage>
</organism>
<gene>
    <name evidence="5" type="primary">saeR_1</name>
    <name evidence="5" type="ORF">SDC9_50033</name>
</gene>
<evidence type="ECO:0000259" key="4">
    <source>
        <dbReference type="PROSITE" id="PS50110"/>
    </source>
</evidence>
<feature type="domain" description="Response regulatory" evidence="4">
    <location>
        <begin position="3"/>
        <end position="116"/>
    </location>
</feature>
<dbReference type="PANTHER" id="PTHR48111:SF40">
    <property type="entry name" value="PHOSPHATE REGULON TRANSCRIPTIONAL REGULATORY PROTEIN PHOB"/>
    <property type="match status" value="1"/>
</dbReference>
<dbReference type="Pfam" id="PF00072">
    <property type="entry name" value="Response_reg"/>
    <property type="match status" value="1"/>
</dbReference>
<dbReference type="GO" id="GO:0000976">
    <property type="term" value="F:transcription cis-regulatory region binding"/>
    <property type="evidence" value="ECO:0007669"/>
    <property type="project" value="TreeGrafter"/>
</dbReference>
<reference evidence="5" key="1">
    <citation type="submission" date="2019-08" db="EMBL/GenBank/DDBJ databases">
        <authorList>
            <person name="Kucharzyk K."/>
            <person name="Murdoch R.W."/>
            <person name="Higgins S."/>
            <person name="Loffler F."/>
        </authorList>
    </citation>
    <scope>NUCLEOTIDE SEQUENCE</scope>
</reference>
<dbReference type="PROSITE" id="PS50110">
    <property type="entry name" value="RESPONSE_REGULATORY"/>
    <property type="match status" value="1"/>
</dbReference>
<evidence type="ECO:0000256" key="3">
    <source>
        <dbReference type="ARBA" id="ARBA00023125"/>
    </source>
</evidence>
<dbReference type="GO" id="GO:0005829">
    <property type="term" value="C:cytosol"/>
    <property type="evidence" value="ECO:0007669"/>
    <property type="project" value="TreeGrafter"/>
</dbReference>